<reference evidence="5" key="1">
    <citation type="journal article" date="2019" name="Int. J. Syst. Evol. Microbiol.">
        <title>The Global Catalogue of Microorganisms (GCM) 10K type strain sequencing project: providing services to taxonomists for standard genome sequencing and annotation.</title>
        <authorList>
            <consortium name="The Broad Institute Genomics Platform"/>
            <consortium name="The Broad Institute Genome Sequencing Center for Infectious Disease"/>
            <person name="Wu L."/>
            <person name="Ma J."/>
        </authorList>
    </citation>
    <scope>NUCLEOTIDE SEQUENCE [LARGE SCALE GENOMIC DNA]</scope>
    <source>
        <strain evidence="5">JCM 16953</strain>
    </source>
</reference>
<dbReference type="InterPro" id="IPR003362">
    <property type="entry name" value="Bact_transf"/>
</dbReference>
<dbReference type="PANTHER" id="PTHR30576">
    <property type="entry name" value="COLANIC BIOSYNTHESIS UDP-GLUCOSE LIPID CARRIER TRANSFERASE"/>
    <property type="match status" value="1"/>
</dbReference>
<keyword evidence="2" id="KW-0812">Transmembrane</keyword>
<keyword evidence="2" id="KW-1133">Transmembrane helix</keyword>
<keyword evidence="5" id="KW-1185">Reference proteome</keyword>
<comment type="caution">
    <text evidence="4">The sequence shown here is derived from an EMBL/GenBank/DDBJ whole genome shotgun (WGS) entry which is preliminary data.</text>
</comment>
<gene>
    <name evidence="4" type="ORF">GCM10022242_26900</name>
</gene>
<dbReference type="RefSeq" id="WP_344776239.1">
    <property type="nucleotide sequence ID" value="NZ_BAABAH010000009.1"/>
</dbReference>
<feature type="transmembrane region" description="Helical" evidence="2">
    <location>
        <begin position="40"/>
        <end position="63"/>
    </location>
</feature>
<dbReference type="Proteomes" id="UP001501821">
    <property type="component" value="Unassembled WGS sequence"/>
</dbReference>
<evidence type="ECO:0000256" key="2">
    <source>
        <dbReference type="SAM" id="Phobius"/>
    </source>
</evidence>
<name>A0ABP7IQA5_9ACTN</name>
<organism evidence="4 5">
    <name type="scientific">Nocardioides panacisoli</name>
    <dbReference type="NCBI Taxonomy" id="627624"/>
    <lineage>
        <taxon>Bacteria</taxon>
        <taxon>Bacillati</taxon>
        <taxon>Actinomycetota</taxon>
        <taxon>Actinomycetes</taxon>
        <taxon>Propionibacteriales</taxon>
        <taxon>Nocardioidaceae</taxon>
        <taxon>Nocardioides</taxon>
    </lineage>
</organism>
<evidence type="ECO:0000259" key="3">
    <source>
        <dbReference type="Pfam" id="PF02397"/>
    </source>
</evidence>
<feature type="domain" description="Bacterial sugar transferase" evidence="3">
    <location>
        <begin position="35"/>
        <end position="223"/>
    </location>
</feature>
<protein>
    <recommendedName>
        <fullName evidence="3">Bacterial sugar transferase domain-containing protein</fullName>
    </recommendedName>
</protein>
<dbReference type="Pfam" id="PF02397">
    <property type="entry name" value="Bac_transf"/>
    <property type="match status" value="1"/>
</dbReference>
<accession>A0ABP7IQA5</accession>
<evidence type="ECO:0000256" key="1">
    <source>
        <dbReference type="ARBA" id="ARBA00006464"/>
    </source>
</evidence>
<dbReference type="PANTHER" id="PTHR30576:SF10">
    <property type="entry name" value="SLL5057 PROTEIN"/>
    <property type="match status" value="1"/>
</dbReference>
<sequence length="229" mass="25396">MSVARVPMDPQDLTAATPQLTVLPVIDAGRHGRLRRALEVTVAAVALVALLPLLLLIALAVAVTSEGPVLFRQRRVGVAGRPFEMVKFRTMCVDADRRAAEVFAERNDASGPLHKRYDDPRVTTVGRWLRRYSLDELPQLWNVLNGTMAIVGPRPATPEEVAQFSARDHGRHLVRPGITGVAQVRGRSDLPWEDAIGLDLHYVEHRTLRLDLWIILCTLPAVLRGRGAY</sequence>
<dbReference type="EMBL" id="BAABAH010000009">
    <property type="protein sequence ID" value="GAA3824055.1"/>
    <property type="molecule type" value="Genomic_DNA"/>
</dbReference>
<keyword evidence="2" id="KW-0472">Membrane</keyword>
<comment type="similarity">
    <text evidence="1">Belongs to the bacterial sugar transferase family.</text>
</comment>
<proteinExistence type="inferred from homology"/>
<evidence type="ECO:0000313" key="5">
    <source>
        <dbReference type="Proteomes" id="UP001501821"/>
    </source>
</evidence>
<evidence type="ECO:0000313" key="4">
    <source>
        <dbReference type="EMBL" id="GAA3824055.1"/>
    </source>
</evidence>